<proteinExistence type="predicted"/>
<reference evidence="1 2" key="1">
    <citation type="submission" date="2016-08" db="EMBL/GenBank/DDBJ databases">
        <authorList>
            <person name="Seilhamer J.J."/>
        </authorList>
    </citation>
    <scope>NUCLEOTIDE SEQUENCE [LARGE SCALE GENOMIC DNA]</scope>
    <source>
        <strain evidence="1 2">CCBAU 10071</strain>
    </source>
</reference>
<protein>
    <submittedName>
        <fullName evidence="1">Uncharacterized protein</fullName>
    </submittedName>
</protein>
<dbReference type="EMBL" id="FMAE01000005">
    <property type="protein sequence ID" value="SCB34387.1"/>
    <property type="molecule type" value="Genomic_DNA"/>
</dbReference>
<accession>A0A1C3W2W3</accession>
<dbReference type="GeneID" id="93177378"/>
<evidence type="ECO:0000313" key="1">
    <source>
        <dbReference type="EMBL" id="SCB34387.1"/>
    </source>
</evidence>
<organism evidence="1 2">
    <name type="scientific">Bradyrhizobium yuanmingense</name>
    <dbReference type="NCBI Taxonomy" id="108015"/>
    <lineage>
        <taxon>Bacteria</taxon>
        <taxon>Pseudomonadati</taxon>
        <taxon>Pseudomonadota</taxon>
        <taxon>Alphaproteobacteria</taxon>
        <taxon>Hyphomicrobiales</taxon>
        <taxon>Nitrobacteraceae</taxon>
        <taxon>Bradyrhizobium</taxon>
    </lineage>
</organism>
<dbReference type="AlphaFoldDB" id="A0A1C3W2W3"/>
<evidence type="ECO:0000313" key="2">
    <source>
        <dbReference type="Proteomes" id="UP000183174"/>
    </source>
</evidence>
<gene>
    <name evidence="1" type="ORF">GA0061099_1005168</name>
</gene>
<sequence>MSRGSFGKWSGAIACAGAMLVAAGGAEVSATPLTPFRYEAQAQRHCPRDKVVWLDFGKGVYYRKGQKRYGQGFDGSFVCQNEARGGFYRRSLLGLR</sequence>
<dbReference type="Proteomes" id="UP000183174">
    <property type="component" value="Unassembled WGS sequence"/>
</dbReference>
<name>A0A1C3W2W3_9BRAD</name>
<dbReference type="RefSeq" id="WP_036031443.1">
    <property type="nucleotide sequence ID" value="NZ_CP104173.1"/>
</dbReference>